<dbReference type="PANTHER" id="PTHR30290:SF10">
    <property type="entry name" value="PERIPLASMIC OLIGOPEPTIDE-BINDING PROTEIN-RELATED"/>
    <property type="match status" value="1"/>
</dbReference>
<organism evidence="7 8">
    <name type="scientific">Thermovenabulum gondwanense</name>
    <dbReference type="NCBI Taxonomy" id="520767"/>
    <lineage>
        <taxon>Bacteria</taxon>
        <taxon>Bacillati</taxon>
        <taxon>Bacillota</taxon>
        <taxon>Clostridia</taxon>
        <taxon>Thermosediminibacterales</taxon>
        <taxon>Thermosediminibacteraceae</taxon>
        <taxon>Thermovenabulum</taxon>
    </lineage>
</organism>
<evidence type="ECO:0000256" key="3">
    <source>
        <dbReference type="ARBA" id="ARBA00022448"/>
    </source>
</evidence>
<accession>A0A162M7U3</accession>
<sequence>MFKKTTALLLIFIMVAGFLAGCSSNSSKPAQELVFSIASEPPTLDPQLATDQYSIIVGNAVFEGLVRYYDGKVYPGMAEKWEVSEDKKVYTFHLRDAKWNDGTKVTAYDFEYSIKRLLDPKVASGYSFQGYYILNGEDYNLGKINDPNQVGVKALDEKTLQITLRAPVKYFESLLGFISFMPSKKELVEKYGEKYAADADKMVYNGPFIIKEWKHEQEIVLEKNPNYWAKDKIKLDRVRILIVADQNTAYQMFENNELDFADVPTVLVDKAKSEGKALTYMDSYEYFIRFNMKKEDKPWLGNENFRKAIGFAIDREDYINMAFKGISKPATRHIPPTLSGLEKKFVEEYPYDFYPTKADVQKAKEYLNKAMQELNINDPSKINIEIAVDDSSGTKVGIEAIQDMLIRNLGINVSIKTYTFKERLQRMRKGDYEVMITRWGPDYDDPMTYLDYWTISEGMTNSGWTDEKYNELCQIAKTTSDFKKRNEVMFEAEKYLLEKGVVIPLYFREKIWVKKDYVQGLVRTFTSGSDPDFIYATVEGKNK</sequence>
<dbReference type="GO" id="GO:0042597">
    <property type="term" value="C:periplasmic space"/>
    <property type="evidence" value="ECO:0007669"/>
    <property type="project" value="UniProtKB-ARBA"/>
</dbReference>
<comment type="caution">
    <text evidence="7">The sequence shown here is derived from an EMBL/GenBank/DDBJ whole genome shotgun (WGS) entry which is preliminary data.</text>
</comment>
<dbReference type="EMBL" id="LOHZ01000042">
    <property type="protein sequence ID" value="KYO64481.1"/>
    <property type="molecule type" value="Genomic_DNA"/>
</dbReference>
<dbReference type="GO" id="GO:1904680">
    <property type="term" value="F:peptide transmembrane transporter activity"/>
    <property type="evidence" value="ECO:0007669"/>
    <property type="project" value="TreeGrafter"/>
</dbReference>
<evidence type="ECO:0000313" key="8">
    <source>
        <dbReference type="Proteomes" id="UP000075737"/>
    </source>
</evidence>
<evidence type="ECO:0000256" key="4">
    <source>
        <dbReference type="ARBA" id="ARBA00022729"/>
    </source>
</evidence>
<dbReference type="CDD" id="cd08504">
    <property type="entry name" value="PBP2_OppA"/>
    <property type="match status" value="1"/>
</dbReference>
<evidence type="ECO:0000313" key="7">
    <source>
        <dbReference type="EMBL" id="KYO64481.1"/>
    </source>
</evidence>
<dbReference type="Gene3D" id="3.10.105.10">
    <property type="entry name" value="Dipeptide-binding Protein, Domain 3"/>
    <property type="match status" value="1"/>
</dbReference>
<proteinExistence type="inferred from homology"/>
<dbReference type="Gene3D" id="3.40.190.10">
    <property type="entry name" value="Periplasmic binding protein-like II"/>
    <property type="match status" value="1"/>
</dbReference>
<dbReference type="InterPro" id="IPR039424">
    <property type="entry name" value="SBP_5"/>
</dbReference>
<dbReference type="GO" id="GO:0015833">
    <property type="term" value="P:peptide transport"/>
    <property type="evidence" value="ECO:0007669"/>
    <property type="project" value="TreeGrafter"/>
</dbReference>
<dbReference type="STRING" id="520767.ATZ99_19090"/>
<gene>
    <name evidence="7" type="primary">dppE_2</name>
    <name evidence="7" type="ORF">ATZ99_19090</name>
</gene>
<dbReference type="RefSeq" id="WP_068749017.1">
    <property type="nucleotide sequence ID" value="NZ_LOHZ01000042.1"/>
</dbReference>
<keyword evidence="4 5" id="KW-0732">Signal</keyword>
<comment type="similarity">
    <text evidence="2">Belongs to the bacterial solute-binding protein 5 family.</text>
</comment>
<dbReference type="Pfam" id="PF00496">
    <property type="entry name" value="SBP_bac_5"/>
    <property type="match status" value="1"/>
</dbReference>
<name>A0A162M7U3_9FIRM</name>
<feature type="chain" id="PRO_5039011477" evidence="5">
    <location>
        <begin position="21"/>
        <end position="543"/>
    </location>
</feature>
<dbReference type="Proteomes" id="UP000075737">
    <property type="component" value="Unassembled WGS sequence"/>
</dbReference>
<dbReference type="PROSITE" id="PS51257">
    <property type="entry name" value="PROKAR_LIPOPROTEIN"/>
    <property type="match status" value="1"/>
</dbReference>
<comment type="subcellular location">
    <subcellularLocation>
        <location evidence="1">Cell envelope</location>
    </subcellularLocation>
</comment>
<feature type="signal peptide" evidence="5">
    <location>
        <begin position="1"/>
        <end position="20"/>
    </location>
</feature>
<dbReference type="SUPFAM" id="SSF53850">
    <property type="entry name" value="Periplasmic binding protein-like II"/>
    <property type="match status" value="1"/>
</dbReference>
<dbReference type="PANTHER" id="PTHR30290">
    <property type="entry name" value="PERIPLASMIC BINDING COMPONENT OF ABC TRANSPORTER"/>
    <property type="match status" value="1"/>
</dbReference>
<keyword evidence="3" id="KW-0813">Transport</keyword>
<dbReference type="OrthoDB" id="9801912at2"/>
<keyword evidence="8" id="KW-1185">Reference proteome</keyword>
<evidence type="ECO:0000256" key="2">
    <source>
        <dbReference type="ARBA" id="ARBA00005695"/>
    </source>
</evidence>
<dbReference type="PIRSF" id="PIRSF002741">
    <property type="entry name" value="MppA"/>
    <property type="match status" value="1"/>
</dbReference>
<dbReference type="FunFam" id="3.90.76.10:FF:000001">
    <property type="entry name" value="Oligopeptide ABC transporter substrate-binding protein"/>
    <property type="match status" value="1"/>
</dbReference>
<dbReference type="Gene3D" id="3.90.76.10">
    <property type="entry name" value="Dipeptide-binding Protein, Domain 1"/>
    <property type="match status" value="1"/>
</dbReference>
<dbReference type="GO" id="GO:0030313">
    <property type="term" value="C:cell envelope"/>
    <property type="evidence" value="ECO:0007669"/>
    <property type="project" value="UniProtKB-SubCell"/>
</dbReference>
<dbReference type="GO" id="GO:0043190">
    <property type="term" value="C:ATP-binding cassette (ABC) transporter complex"/>
    <property type="evidence" value="ECO:0007669"/>
    <property type="project" value="InterPro"/>
</dbReference>
<evidence type="ECO:0000259" key="6">
    <source>
        <dbReference type="Pfam" id="PF00496"/>
    </source>
</evidence>
<evidence type="ECO:0000256" key="1">
    <source>
        <dbReference type="ARBA" id="ARBA00004196"/>
    </source>
</evidence>
<dbReference type="PATRIC" id="fig|520767.4.peg.2036"/>
<feature type="domain" description="Solute-binding protein family 5" evidence="6">
    <location>
        <begin position="72"/>
        <end position="459"/>
    </location>
</feature>
<reference evidence="7 8" key="1">
    <citation type="submission" date="2015-12" db="EMBL/GenBank/DDBJ databases">
        <title>Draft genome of Thermovenabulum gondwanense isolated from a red thermophilic microbial mat colonisisng an outflow channel of a bore well.</title>
        <authorList>
            <person name="Patel B.K."/>
        </authorList>
    </citation>
    <scope>NUCLEOTIDE SEQUENCE [LARGE SCALE GENOMIC DNA]</scope>
    <source>
        <strain evidence="7 8">R270</strain>
    </source>
</reference>
<dbReference type="InterPro" id="IPR030678">
    <property type="entry name" value="Peptide/Ni-bd"/>
</dbReference>
<evidence type="ECO:0000256" key="5">
    <source>
        <dbReference type="SAM" id="SignalP"/>
    </source>
</evidence>
<dbReference type="InterPro" id="IPR000914">
    <property type="entry name" value="SBP_5_dom"/>
</dbReference>
<dbReference type="AlphaFoldDB" id="A0A162M7U3"/>
<protein>
    <submittedName>
        <fullName evidence="7">Dipeptide-binding protein DppE</fullName>
    </submittedName>
</protein>